<feature type="domain" description="DRBM" evidence="12">
    <location>
        <begin position="118"/>
        <end position="186"/>
    </location>
</feature>
<evidence type="ECO:0000256" key="4">
    <source>
        <dbReference type="ARBA" id="ARBA00022679"/>
    </source>
</evidence>
<dbReference type="InterPro" id="IPR050339">
    <property type="entry name" value="CC_SR_Kinase"/>
</dbReference>
<keyword evidence="9" id="KW-0694">RNA-binding</keyword>
<dbReference type="Pfam" id="PF00069">
    <property type="entry name" value="Pkinase"/>
    <property type="match status" value="1"/>
</dbReference>
<dbReference type="InterPro" id="IPR008271">
    <property type="entry name" value="Ser/Thr_kinase_AS"/>
</dbReference>
<name>A0AA97J2A1_EUBMA</name>
<dbReference type="FunFam" id="1.10.510.10:FF:000251">
    <property type="entry name" value="eukaryotic translation initiation factor 2-alpha kinase 3"/>
    <property type="match status" value="1"/>
</dbReference>
<dbReference type="RefSeq" id="XP_054829844.1">
    <property type="nucleotide sequence ID" value="XM_054973869.1"/>
</dbReference>
<dbReference type="GO" id="GO:0005634">
    <property type="term" value="C:nucleus"/>
    <property type="evidence" value="ECO:0007669"/>
    <property type="project" value="TreeGrafter"/>
</dbReference>
<dbReference type="Pfam" id="PF00035">
    <property type="entry name" value="dsrm"/>
    <property type="match status" value="2"/>
</dbReference>
<dbReference type="GeneID" id="129325820"/>
<comment type="similarity">
    <text evidence="8">Belongs to the protein kinase superfamily. Ser/Thr protein kinase family. GCN2 subfamily.</text>
</comment>
<evidence type="ECO:0000256" key="9">
    <source>
        <dbReference type="PROSITE-ProRule" id="PRU00266"/>
    </source>
</evidence>
<evidence type="ECO:0000256" key="1">
    <source>
        <dbReference type="ARBA" id="ARBA00012513"/>
    </source>
</evidence>
<dbReference type="Proteomes" id="UP001190640">
    <property type="component" value="Chromosome 1"/>
</dbReference>
<dbReference type="InterPro" id="IPR011009">
    <property type="entry name" value="Kinase-like_dom_sf"/>
</dbReference>
<dbReference type="InterPro" id="IPR014720">
    <property type="entry name" value="dsRBD_dom"/>
</dbReference>
<dbReference type="GO" id="GO:0003725">
    <property type="term" value="F:double-stranded RNA binding"/>
    <property type="evidence" value="ECO:0007669"/>
    <property type="project" value="InterPro"/>
</dbReference>
<keyword evidence="4" id="KW-0808">Transferase</keyword>
<proteinExistence type="inferred from homology"/>
<dbReference type="CTD" id="5610"/>
<dbReference type="SUPFAM" id="SSF54768">
    <property type="entry name" value="dsRNA-binding domain-like"/>
    <property type="match status" value="2"/>
</dbReference>
<dbReference type="Gene3D" id="3.30.200.20">
    <property type="entry name" value="Phosphorylase Kinase, domain 1"/>
    <property type="match status" value="1"/>
</dbReference>
<keyword evidence="5" id="KW-0547">Nucleotide-binding</keyword>
<dbReference type="CDD" id="cd19903">
    <property type="entry name" value="DSRM_EIF2AK2_rpt1"/>
    <property type="match status" value="1"/>
</dbReference>
<dbReference type="RefSeq" id="XP_054829760.1">
    <property type="nucleotide sequence ID" value="XM_054973785.1"/>
</dbReference>
<evidence type="ECO:0000313" key="14">
    <source>
        <dbReference type="RefSeq" id="XP_054829760.1"/>
    </source>
</evidence>
<evidence type="ECO:0000256" key="6">
    <source>
        <dbReference type="ARBA" id="ARBA00022777"/>
    </source>
</evidence>
<protein>
    <recommendedName>
        <fullName evidence="1">non-specific serine/threonine protein kinase</fullName>
        <ecNumber evidence="1">2.7.11.1</ecNumber>
    </recommendedName>
</protein>
<evidence type="ECO:0000256" key="5">
    <source>
        <dbReference type="ARBA" id="ARBA00022741"/>
    </source>
</evidence>
<dbReference type="PROSITE" id="PS00108">
    <property type="entry name" value="PROTEIN_KINASE_ST"/>
    <property type="match status" value="1"/>
</dbReference>
<keyword evidence="6 14" id="KW-0418">Kinase</keyword>
<evidence type="ECO:0000313" key="15">
    <source>
        <dbReference type="RefSeq" id="XP_054829844.1"/>
    </source>
</evidence>
<organism evidence="13 15">
    <name type="scientific">Eublepharis macularius</name>
    <name type="common">Leopard gecko</name>
    <name type="synonym">Cyrtodactylus macularius</name>
    <dbReference type="NCBI Taxonomy" id="481883"/>
    <lineage>
        <taxon>Eukaryota</taxon>
        <taxon>Metazoa</taxon>
        <taxon>Chordata</taxon>
        <taxon>Craniata</taxon>
        <taxon>Vertebrata</taxon>
        <taxon>Euteleostomi</taxon>
        <taxon>Lepidosauria</taxon>
        <taxon>Squamata</taxon>
        <taxon>Bifurcata</taxon>
        <taxon>Gekkota</taxon>
        <taxon>Eublepharidae</taxon>
        <taxon>Eublepharinae</taxon>
        <taxon>Eublepharis</taxon>
    </lineage>
</organism>
<dbReference type="InterPro" id="IPR000719">
    <property type="entry name" value="Prot_kinase_dom"/>
</dbReference>
<evidence type="ECO:0000256" key="3">
    <source>
        <dbReference type="ARBA" id="ARBA00022553"/>
    </source>
</evidence>
<dbReference type="PROSITE" id="PS50137">
    <property type="entry name" value="DS_RBD"/>
    <property type="match status" value="2"/>
</dbReference>
<accession>A0AA97J2A1</accession>
<dbReference type="SMART" id="SM00358">
    <property type="entry name" value="DSRM"/>
    <property type="match status" value="2"/>
</dbReference>
<feature type="region of interest" description="Disordered" evidence="10">
    <location>
        <begin position="186"/>
        <end position="217"/>
    </location>
</feature>
<dbReference type="GO" id="GO:0005524">
    <property type="term" value="F:ATP binding"/>
    <property type="evidence" value="ECO:0007669"/>
    <property type="project" value="UniProtKB-KW"/>
</dbReference>
<dbReference type="PANTHER" id="PTHR11042:SF163">
    <property type="entry name" value="INTERFERON-INDUCED, DOUBLE-STRANDED RNA-ACTIVATED PROTEIN KINASE"/>
    <property type="match status" value="1"/>
</dbReference>
<sequence>MADNHAVPRVYMAKLNEDCQKKKWKMEYKDVNITGPPHDRIFTVVVVIENKEYTPATGKSKKEARSLAAKFAWDAIHQEVNAHPASTPLQQPSPSPSPPPLQLPKCAASLTDVASSPNYISLLNEYALKNKVTVQYPFKDKTGEDHKPNFFCACEIGDKIYGEGTGKNKQAAKLNAAKQAYEKIKAQPNFRPRQSADSLYTSLSSSQETSEEASMNGVDSDLECKSVNDKLAAKIDAKQLHEASSCALASPRGPAVKSKRKDTPLAPTFSKMHQRENKYTVNKRFIEEFVDIKRISRGAFGCVFKAKHGIDKREYAVKRVKLSFEETDAVAAEREVENLAELDHENIVRYYGCWIGKDTFESEDSISDDSSRLTDYKCLFIKMEFCEKGTLDDWMNQKRGTENCKDDSLMKFQQIVKGVVYIHSKNLIHRDLKPLNILISREDKIKIGDFGLVTSSVDDLSVLRTENRGTKRYMAPEQAGNRYGKEVDIFPLGLILYEMLHIFKTETEKSKEWPNIRKCRFSQTFNEDFPTEGALIKKMLSENPCDRPKATRILEILNQTKQHRVHSW</sequence>
<dbReference type="PROSITE" id="PS50011">
    <property type="entry name" value="PROTEIN_KINASE_DOM"/>
    <property type="match status" value="1"/>
</dbReference>
<dbReference type="EC" id="2.7.11.1" evidence="1"/>
<evidence type="ECO:0000256" key="2">
    <source>
        <dbReference type="ARBA" id="ARBA00022527"/>
    </source>
</evidence>
<dbReference type="PANTHER" id="PTHR11042">
    <property type="entry name" value="EUKARYOTIC TRANSLATION INITIATION FACTOR 2-ALPHA KINASE EIF2-ALPHA KINASE -RELATED"/>
    <property type="match status" value="1"/>
</dbReference>
<dbReference type="GO" id="GO:0005737">
    <property type="term" value="C:cytoplasm"/>
    <property type="evidence" value="ECO:0007669"/>
    <property type="project" value="TreeGrafter"/>
</dbReference>
<dbReference type="GO" id="GO:0004694">
    <property type="term" value="F:eukaryotic translation initiation factor 2alpha kinase activity"/>
    <property type="evidence" value="ECO:0007669"/>
    <property type="project" value="TreeGrafter"/>
</dbReference>
<evidence type="ECO:0000256" key="7">
    <source>
        <dbReference type="ARBA" id="ARBA00022840"/>
    </source>
</evidence>
<feature type="domain" description="Protein kinase" evidence="11">
    <location>
        <begin position="289"/>
        <end position="568"/>
    </location>
</feature>
<keyword evidence="2" id="KW-0723">Serine/threonine-protein kinase</keyword>
<evidence type="ECO:0000259" key="11">
    <source>
        <dbReference type="PROSITE" id="PS50011"/>
    </source>
</evidence>
<evidence type="ECO:0000256" key="8">
    <source>
        <dbReference type="ARBA" id="ARBA00037982"/>
    </source>
</evidence>
<keyword evidence="7" id="KW-0067">ATP-binding</keyword>
<feature type="domain" description="DRBM" evidence="12">
    <location>
        <begin position="10"/>
        <end position="78"/>
    </location>
</feature>
<keyword evidence="3" id="KW-0597">Phosphoprotein</keyword>
<dbReference type="InterPro" id="IPR044452">
    <property type="entry name" value="EIF2AK2_DSRM_1"/>
</dbReference>
<dbReference type="SMART" id="SM00220">
    <property type="entry name" value="S_TKc"/>
    <property type="match status" value="1"/>
</dbReference>
<feature type="compositionally biased region" description="Low complexity" evidence="10">
    <location>
        <begin position="195"/>
        <end position="214"/>
    </location>
</feature>
<evidence type="ECO:0000259" key="12">
    <source>
        <dbReference type="PROSITE" id="PS50137"/>
    </source>
</evidence>
<dbReference type="Gene3D" id="1.10.510.10">
    <property type="entry name" value="Transferase(Phosphotransferase) domain 1"/>
    <property type="match status" value="1"/>
</dbReference>
<gene>
    <name evidence="14 15" type="primary">EIF2AK2</name>
</gene>
<dbReference type="KEGG" id="emc:129325820"/>
<dbReference type="Gene3D" id="3.30.160.20">
    <property type="match status" value="2"/>
</dbReference>
<evidence type="ECO:0000256" key="10">
    <source>
        <dbReference type="SAM" id="MobiDB-lite"/>
    </source>
</evidence>
<dbReference type="SUPFAM" id="SSF56112">
    <property type="entry name" value="Protein kinase-like (PK-like)"/>
    <property type="match status" value="1"/>
</dbReference>
<reference evidence="14 15" key="1">
    <citation type="submission" date="2025-04" db="UniProtKB">
        <authorList>
            <consortium name="RefSeq"/>
        </authorList>
    </citation>
    <scope>IDENTIFICATION</scope>
    <source>
        <tissue evidence="14 15">Blood</tissue>
    </source>
</reference>
<evidence type="ECO:0000313" key="13">
    <source>
        <dbReference type="Proteomes" id="UP001190640"/>
    </source>
</evidence>
<dbReference type="AlphaFoldDB" id="A0AA97J2A1"/>
<keyword evidence="13" id="KW-1185">Reference proteome</keyword>